<reference evidence="3 4" key="1">
    <citation type="submission" date="2019-03" db="EMBL/GenBank/DDBJ databases">
        <title>Draft genome sequence of an environmental Acinetobacter seifertii from Brazil.</title>
        <authorList>
            <person name="Furlan J.P.R."/>
            <person name="Stehling E.G."/>
        </authorList>
    </citation>
    <scope>NUCLEOTIDE SEQUENCE [LARGE SCALE GENOMIC DNA]</scope>
    <source>
        <strain evidence="3 4">SAb133</strain>
    </source>
</reference>
<dbReference type="InterPro" id="IPR025979">
    <property type="entry name" value="ChrR-like_cupin_dom"/>
</dbReference>
<evidence type="ECO:0000313" key="4">
    <source>
        <dbReference type="Proteomes" id="UP000297445"/>
    </source>
</evidence>
<gene>
    <name evidence="3" type="ORF">E2R16_10815</name>
    <name evidence="2" type="ORF">IC796_13485</name>
</gene>
<protein>
    <submittedName>
        <fullName evidence="2">Cupin domain-containing protein</fullName>
    </submittedName>
</protein>
<dbReference type="AlphaFoldDB" id="A0A2T5R2P0"/>
<name>A0A2T5R2P0_9GAMM</name>
<dbReference type="SUPFAM" id="SSF51182">
    <property type="entry name" value="RmlC-like cupins"/>
    <property type="match status" value="1"/>
</dbReference>
<feature type="domain" description="ChrR-like cupin" evidence="1">
    <location>
        <begin position="2"/>
        <end position="99"/>
    </location>
</feature>
<evidence type="ECO:0000313" key="5">
    <source>
        <dbReference type="Proteomes" id="UP000516862"/>
    </source>
</evidence>
<sequence>MILVQQKDRIWTESGISGVQTCQTWTYKDGVGSYLAKFQAGASFPKHTHIGWEQIVVLEGVIRFNDVEMQAGDVLQVQGIDEHEAFAVENTLVFVTHHGGIELTE</sequence>
<dbReference type="EMBL" id="CP061561">
    <property type="protein sequence ID" value="QNX04368.1"/>
    <property type="molecule type" value="Genomic_DNA"/>
</dbReference>
<proteinExistence type="predicted"/>
<accession>A0A2T5R2P0</accession>
<reference evidence="2" key="4">
    <citation type="submission" date="2021-03" db="EMBL/GenBank/DDBJ databases">
        <title>Clinical and molecular characterization of Acinetobacter seifertii in Taiwan.</title>
        <authorList>
            <person name="Li L.-H."/>
            <person name="Yang Y.-S."/>
            <person name="Sun J.-R."/>
            <person name="Huang T.-W."/>
            <person name="Huang W.-C."/>
            <person name="Wang Y.-C."/>
            <person name="Kuo T.-H."/>
            <person name="Kuo S.-C."/>
            <person name="Chen T.-L."/>
        </authorList>
    </citation>
    <scope>NUCLEOTIDE SEQUENCE</scope>
    <source>
        <strain evidence="2">AS73</strain>
    </source>
</reference>
<dbReference type="InterPro" id="IPR011051">
    <property type="entry name" value="RmlC_Cupin_sf"/>
</dbReference>
<evidence type="ECO:0000313" key="3">
    <source>
        <dbReference type="EMBL" id="TEU26967.1"/>
    </source>
</evidence>
<dbReference type="Proteomes" id="UP000516862">
    <property type="component" value="Chromosome"/>
</dbReference>
<dbReference type="RefSeq" id="WP_107971994.1">
    <property type="nucleotide sequence ID" value="NZ_BKEE01000004.1"/>
</dbReference>
<dbReference type="InterPro" id="IPR014710">
    <property type="entry name" value="RmlC-like_jellyroll"/>
</dbReference>
<evidence type="ECO:0000313" key="2">
    <source>
        <dbReference type="EMBL" id="QNX04368.1"/>
    </source>
</evidence>
<evidence type="ECO:0000259" key="1">
    <source>
        <dbReference type="Pfam" id="PF12973"/>
    </source>
</evidence>
<reference evidence="2 5" key="3">
    <citation type="submission" date="2020-09" db="EMBL/GenBank/DDBJ databases">
        <authorList>
            <person name="Chen F.-J."/>
            <person name="Lee Y.-T."/>
        </authorList>
    </citation>
    <scope>NUCLEOTIDE SEQUENCE [LARGE SCALE GENOMIC DNA]</scope>
    <source>
        <strain evidence="2 5">AS73</strain>
    </source>
</reference>
<dbReference type="Pfam" id="PF12973">
    <property type="entry name" value="Cupin_7"/>
    <property type="match status" value="1"/>
</dbReference>
<organism evidence="3 4">
    <name type="scientific">Acinetobacter seifertii</name>
    <dbReference type="NCBI Taxonomy" id="1530123"/>
    <lineage>
        <taxon>Bacteria</taxon>
        <taxon>Pseudomonadati</taxon>
        <taxon>Pseudomonadota</taxon>
        <taxon>Gammaproteobacteria</taxon>
        <taxon>Moraxellales</taxon>
        <taxon>Moraxellaceae</taxon>
        <taxon>Acinetobacter</taxon>
        <taxon>Acinetobacter calcoaceticus/baumannii complex</taxon>
    </lineage>
</organism>
<dbReference type="Gene3D" id="2.60.120.10">
    <property type="entry name" value="Jelly Rolls"/>
    <property type="match status" value="1"/>
</dbReference>
<dbReference type="Proteomes" id="UP000297445">
    <property type="component" value="Unassembled WGS sequence"/>
</dbReference>
<reference evidence="5" key="2">
    <citation type="submission" date="2020-09" db="EMBL/GenBank/DDBJ databases">
        <title>Clinical and molecular characterization of Acinetobacter seifertii in Taiwan.</title>
        <authorList>
            <person name="Li L.-H."/>
            <person name="Yang Y.-S."/>
            <person name="Sun J.-R."/>
            <person name="Huang T.-W."/>
            <person name="Huang W.-C."/>
            <person name="Wang Y.-C."/>
            <person name="Kuo T.-H."/>
            <person name="Kuo S.-C."/>
            <person name="Chen T.-L."/>
        </authorList>
    </citation>
    <scope>NUCLEOTIDE SEQUENCE [LARGE SCALE GENOMIC DNA]</scope>
    <source>
        <strain evidence="5">AS73</strain>
    </source>
</reference>
<dbReference type="EMBL" id="SNSA01000005">
    <property type="protein sequence ID" value="TEU26967.1"/>
    <property type="molecule type" value="Genomic_DNA"/>
</dbReference>